<evidence type="ECO:0000313" key="1">
    <source>
        <dbReference type="EMBL" id="KAK3858996.1"/>
    </source>
</evidence>
<gene>
    <name evidence="1" type="ORF">Pcinc_034845</name>
</gene>
<comment type="caution">
    <text evidence="1">The sequence shown here is derived from an EMBL/GenBank/DDBJ whole genome shotgun (WGS) entry which is preliminary data.</text>
</comment>
<reference evidence="1" key="1">
    <citation type="submission" date="2023-10" db="EMBL/GenBank/DDBJ databases">
        <title>Genome assemblies of two species of porcelain crab, Petrolisthes cinctipes and Petrolisthes manimaculis (Anomura: Porcellanidae).</title>
        <authorList>
            <person name="Angst P."/>
        </authorList>
    </citation>
    <scope>NUCLEOTIDE SEQUENCE</scope>
    <source>
        <strain evidence="1">PB745_01</strain>
        <tissue evidence="1">Gill</tissue>
    </source>
</reference>
<name>A0AAE1BXY5_PETCI</name>
<protein>
    <submittedName>
        <fullName evidence="1">Uncharacterized protein</fullName>
    </submittedName>
</protein>
<sequence>MDGGRVVEISSPPPCLDHFLPTSPYFYHVFATPIISSPPHYTVLPHHFLTTSVITSSTVTSSQRLFHQLKHLITTSSLPSPPSQRHDHYLNRLITGLYHYLNYVITSSSSSSPQPPSQRHHYLNHVITRSSSTQPPNLG</sequence>
<organism evidence="1 2">
    <name type="scientific">Petrolisthes cinctipes</name>
    <name type="common">Flat porcelain crab</name>
    <dbReference type="NCBI Taxonomy" id="88211"/>
    <lineage>
        <taxon>Eukaryota</taxon>
        <taxon>Metazoa</taxon>
        <taxon>Ecdysozoa</taxon>
        <taxon>Arthropoda</taxon>
        <taxon>Crustacea</taxon>
        <taxon>Multicrustacea</taxon>
        <taxon>Malacostraca</taxon>
        <taxon>Eumalacostraca</taxon>
        <taxon>Eucarida</taxon>
        <taxon>Decapoda</taxon>
        <taxon>Pleocyemata</taxon>
        <taxon>Anomura</taxon>
        <taxon>Galatheoidea</taxon>
        <taxon>Porcellanidae</taxon>
        <taxon>Petrolisthes</taxon>
    </lineage>
</organism>
<dbReference type="Proteomes" id="UP001286313">
    <property type="component" value="Unassembled WGS sequence"/>
</dbReference>
<keyword evidence="2" id="KW-1185">Reference proteome</keyword>
<dbReference type="EMBL" id="JAWQEG010005145">
    <property type="protein sequence ID" value="KAK3858996.1"/>
    <property type="molecule type" value="Genomic_DNA"/>
</dbReference>
<proteinExistence type="predicted"/>
<accession>A0AAE1BXY5</accession>
<dbReference type="AlphaFoldDB" id="A0AAE1BXY5"/>
<evidence type="ECO:0000313" key="2">
    <source>
        <dbReference type="Proteomes" id="UP001286313"/>
    </source>
</evidence>